<dbReference type="SUPFAM" id="SSF54621">
    <property type="entry name" value="Heme-binding protein A (HasA)"/>
    <property type="match status" value="1"/>
</dbReference>
<dbReference type="AlphaFoldDB" id="A0A380AS56"/>
<gene>
    <name evidence="2" type="primary">hasA</name>
    <name evidence="2" type="ORF">NCTC10211_05576</name>
</gene>
<dbReference type="InterPro" id="IPR036912">
    <property type="entry name" value="HasA_haem-bd_sf"/>
</dbReference>
<keyword evidence="1" id="KW-0408">Iron</keyword>
<name>A0A380AS56_SERMA</name>
<dbReference type="EMBL" id="UGYK01000002">
    <property type="protein sequence ID" value="SUI85478.1"/>
    <property type="molecule type" value="Genomic_DNA"/>
</dbReference>
<evidence type="ECO:0000256" key="1">
    <source>
        <dbReference type="PIRSR" id="PIRSR019876-1"/>
    </source>
</evidence>
<sequence length="193" mass="20064">MEIEKWHFQSNYDSSFGGYSIHDYLGQWASTFGDVNHTNGNVTDANSGGFYGGSLSGSQYAISSTANQVTAFVAGGNLTYTLFNEPAHTLYGQLDSLSFGDGLSGGDTSPYSIQVPDVSFGGLNLSSLQAQGHDGVVHQVVYGLMSGDTGALETALNGILDDYGLSVNSTFDQVAAATAVGVQHADSPELLAA</sequence>
<evidence type="ECO:0000313" key="3">
    <source>
        <dbReference type="Proteomes" id="UP000254765"/>
    </source>
</evidence>
<dbReference type="InterPro" id="IPR010495">
    <property type="entry name" value="HasA_haem-bd"/>
</dbReference>
<dbReference type="Gene3D" id="3.30.1500.10">
    <property type="entry name" value="Haem-binding HasA"/>
    <property type="match status" value="1"/>
</dbReference>
<evidence type="ECO:0000313" key="2">
    <source>
        <dbReference type="EMBL" id="SUI85478.1"/>
    </source>
</evidence>
<keyword evidence="1" id="KW-0349">Heme</keyword>
<keyword evidence="1" id="KW-0479">Metal-binding</keyword>
<dbReference type="Proteomes" id="UP000254765">
    <property type="component" value="Unassembled WGS sequence"/>
</dbReference>
<feature type="binding site" description="axial binding residue" evidence="1">
    <location>
        <position position="37"/>
    </location>
    <ligand>
        <name>heme</name>
        <dbReference type="ChEBI" id="CHEBI:30413"/>
    </ligand>
    <ligandPart>
        <name>Fe</name>
        <dbReference type="ChEBI" id="CHEBI:18248"/>
    </ligandPart>
</feature>
<reference evidence="2 3" key="1">
    <citation type="submission" date="2018-06" db="EMBL/GenBank/DDBJ databases">
        <authorList>
            <consortium name="Pathogen Informatics"/>
            <person name="Doyle S."/>
        </authorList>
    </citation>
    <scope>NUCLEOTIDE SEQUENCE [LARGE SCALE GENOMIC DNA]</scope>
    <source>
        <strain evidence="2 3">NCTC10211</strain>
    </source>
</reference>
<proteinExistence type="predicted"/>
<dbReference type="GO" id="GO:0046872">
    <property type="term" value="F:metal ion binding"/>
    <property type="evidence" value="ECO:0007669"/>
    <property type="project" value="UniProtKB-KW"/>
</dbReference>
<dbReference type="Pfam" id="PF06438">
    <property type="entry name" value="HasA"/>
    <property type="match status" value="1"/>
</dbReference>
<protein>
    <submittedName>
        <fullName evidence="2">Heme acquisition system protein A</fullName>
    </submittedName>
</protein>
<feature type="binding site" description="axial binding residue" evidence="1">
    <location>
        <position position="80"/>
    </location>
    <ligand>
        <name>heme</name>
        <dbReference type="ChEBI" id="CHEBI:30413"/>
    </ligand>
    <ligandPart>
        <name>Fe</name>
        <dbReference type="ChEBI" id="CHEBI:18248"/>
    </ligandPart>
</feature>
<accession>A0A380AS56</accession>
<organism evidence="2 3">
    <name type="scientific">Serratia marcescens</name>
    <dbReference type="NCBI Taxonomy" id="615"/>
    <lineage>
        <taxon>Bacteria</taxon>
        <taxon>Pseudomonadati</taxon>
        <taxon>Pseudomonadota</taxon>
        <taxon>Gammaproteobacteria</taxon>
        <taxon>Enterobacterales</taxon>
        <taxon>Yersiniaceae</taxon>
        <taxon>Serratia</taxon>
    </lineage>
</organism>
<dbReference type="PIRSF" id="PIRSF019876">
    <property type="entry name" value="HasA"/>
    <property type="match status" value="1"/>
</dbReference>